<dbReference type="AlphaFoldDB" id="A0A9W9LS05"/>
<keyword evidence="3" id="KW-1185">Reference proteome</keyword>
<gene>
    <name evidence="2" type="ORF">N7492_005553</name>
</gene>
<dbReference type="Proteomes" id="UP001146351">
    <property type="component" value="Unassembled WGS sequence"/>
</dbReference>
<evidence type="ECO:0000313" key="3">
    <source>
        <dbReference type="Proteomes" id="UP001146351"/>
    </source>
</evidence>
<feature type="region of interest" description="Disordered" evidence="1">
    <location>
        <begin position="32"/>
        <end position="53"/>
    </location>
</feature>
<name>A0A9W9LS05_9EURO</name>
<dbReference type="OrthoDB" id="4199007at2759"/>
<proteinExistence type="predicted"/>
<protein>
    <submittedName>
        <fullName evidence="2">Uncharacterized protein</fullName>
    </submittedName>
</protein>
<reference evidence="2" key="1">
    <citation type="submission" date="2022-11" db="EMBL/GenBank/DDBJ databases">
        <authorList>
            <person name="Petersen C."/>
        </authorList>
    </citation>
    <scope>NUCLEOTIDE SEQUENCE</scope>
    <source>
        <strain evidence="2">IBT 21917</strain>
    </source>
</reference>
<comment type="caution">
    <text evidence="2">The sequence shown here is derived from an EMBL/GenBank/DDBJ whole genome shotgun (WGS) entry which is preliminary data.</text>
</comment>
<sequence>MATITNSKRESWDSLSSTFANLEVSFSQDSCYGSDEVSVSSNPPAPLQSSESTYVAKCEEPSLHPLLKSILKKSSADIQSDTDSESGYGSDDIDLEYDALSEDEDEDMSDFSVWDETSRDVPETHQDHTDSFDDSFIGFETMVRFDTKVEYIDAPGVDLSDDEGETQMTCHEMMLLAQQSGNSQISFYNEESDASDDEGDDCHKEFVCTINANHFEDFSHDAVDVDRQLFVAYMNGIHGIADNKYKSYLRTQAANIRLGHETESMHPDDAPCMYLDRVCSHVIGIFRNLVADDELNDLIALRKEDLAEEHKNSHASQALHHHQNLLNKIEHVLVDRLTNGHVDVYPDELSFFAGNITQALNTAKLPASA</sequence>
<accession>A0A9W9LS05</accession>
<evidence type="ECO:0000313" key="2">
    <source>
        <dbReference type="EMBL" id="KAJ5172960.1"/>
    </source>
</evidence>
<evidence type="ECO:0000256" key="1">
    <source>
        <dbReference type="SAM" id="MobiDB-lite"/>
    </source>
</evidence>
<dbReference type="EMBL" id="JAPQKO010000003">
    <property type="protein sequence ID" value="KAJ5172960.1"/>
    <property type="molecule type" value="Genomic_DNA"/>
</dbReference>
<organism evidence="2 3">
    <name type="scientific">Penicillium capsulatum</name>
    <dbReference type="NCBI Taxonomy" id="69766"/>
    <lineage>
        <taxon>Eukaryota</taxon>
        <taxon>Fungi</taxon>
        <taxon>Dikarya</taxon>
        <taxon>Ascomycota</taxon>
        <taxon>Pezizomycotina</taxon>
        <taxon>Eurotiomycetes</taxon>
        <taxon>Eurotiomycetidae</taxon>
        <taxon>Eurotiales</taxon>
        <taxon>Aspergillaceae</taxon>
        <taxon>Penicillium</taxon>
    </lineage>
</organism>
<reference evidence="2" key="2">
    <citation type="journal article" date="2023" name="IMA Fungus">
        <title>Comparative genomic study of the Penicillium genus elucidates a diverse pangenome and 15 lateral gene transfer events.</title>
        <authorList>
            <person name="Petersen C."/>
            <person name="Sorensen T."/>
            <person name="Nielsen M.R."/>
            <person name="Sondergaard T.E."/>
            <person name="Sorensen J.L."/>
            <person name="Fitzpatrick D.A."/>
            <person name="Frisvad J.C."/>
            <person name="Nielsen K.L."/>
        </authorList>
    </citation>
    <scope>NUCLEOTIDE SEQUENCE</scope>
    <source>
        <strain evidence="2">IBT 21917</strain>
    </source>
</reference>